<keyword evidence="3" id="KW-0822">Tryptophan biosynthesis</keyword>
<dbReference type="SUPFAM" id="SSF47648">
    <property type="entry name" value="Nucleoside phosphorylase/phosphoribosyltransferase N-terminal domain"/>
    <property type="match status" value="1"/>
</dbReference>
<keyword evidence="3" id="KW-0479">Metal-binding</keyword>
<feature type="binding site" evidence="3">
    <location>
        <position position="87"/>
    </location>
    <ligand>
        <name>5-phospho-alpha-D-ribose 1-diphosphate</name>
        <dbReference type="ChEBI" id="CHEBI:58017"/>
    </ligand>
</feature>
<dbReference type="NCBIfam" id="TIGR01245">
    <property type="entry name" value="trpD"/>
    <property type="match status" value="1"/>
</dbReference>
<dbReference type="Pfam" id="PF00591">
    <property type="entry name" value="Glycos_transf_3"/>
    <property type="match status" value="1"/>
</dbReference>
<sequence>MKEILHALFAYKILTREQAKDILIRISKGEFSDYEITAFMTAMRMRSLSTDELEGFVDALLELAVNVDLGTNDVIDIVGTGGDGKNTFNISTLSSFVVAGAGQKVVKQGNYAATSVSGSSDVLQNMGYKFKNDSVLLKKELEEAGICFLHAPLFHPALKSVAPIRKQLGFRTFFNLLGPLVNPARPQYQLLGVYNMEAERLYNYYLQRSGKRFAVVFSLDGYDEISLTGDTKITTNKGEEILTPLELGRRKVLEQDIYGGETAQMAADIFRNIISGKGTEAQNAVVLANSAMALFCTGKYGSFDDAFEVATESLKTGKAEKVLNTLIGLQ</sequence>
<comment type="caution">
    <text evidence="6">The sequence shown here is derived from an EMBL/GenBank/DDBJ whole genome shotgun (WGS) entry which is preliminary data.</text>
</comment>
<evidence type="ECO:0000256" key="2">
    <source>
        <dbReference type="ARBA" id="ARBA00022679"/>
    </source>
</evidence>
<proteinExistence type="inferred from homology"/>
<comment type="function">
    <text evidence="3">Catalyzes the transfer of the phosphoribosyl group of 5-phosphorylribose-1-pyrophosphate (PRPP) to anthranilate to yield N-(5'-phosphoribosyl)-anthranilate (PRA).</text>
</comment>
<dbReference type="InterPro" id="IPR005940">
    <property type="entry name" value="Anthranilate_Pribosyl_Tfrase"/>
</dbReference>
<dbReference type="AlphaFoldDB" id="A0A2W5GNP4"/>
<dbReference type="UniPathway" id="UPA00035">
    <property type="reaction ID" value="UER00041"/>
</dbReference>
<feature type="binding site" evidence="3">
    <location>
        <position position="91"/>
    </location>
    <ligand>
        <name>Mg(2+)</name>
        <dbReference type="ChEBI" id="CHEBI:18420"/>
        <label>1</label>
    </ligand>
</feature>
<feature type="binding site" evidence="3">
    <location>
        <position position="224"/>
    </location>
    <ligand>
        <name>Mg(2+)</name>
        <dbReference type="ChEBI" id="CHEBI:18420"/>
        <label>2</label>
    </ligand>
</feature>
<dbReference type="HAMAP" id="MF_00211">
    <property type="entry name" value="TrpD"/>
    <property type="match status" value="1"/>
</dbReference>
<evidence type="ECO:0000259" key="4">
    <source>
        <dbReference type="Pfam" id="PF00591"/>
    </source>
</evidence>
<keyword evidence="3" id="KW-0460">Magnesium</keyword>
<dbReference type="InterPro" id="IPR000312">
    <property type="entry name" value="Glycosyl_Trfase_fam3"/>
</dbReference>
<dbReference type="EMBL" id="QFOI01000192">
    <property type="protein sequence ID" value="PZP47396.1"/>
    <property type="molecule type" value="Genomic_DNA"/>
</dbReference>
<dbReference type="Gene3D" id="3.40.1030.10">
    <property type="entry name" value="Nucleoside phosphorylase/phosphoribosyltransferase catalytic domain"/>
    <property type="match status" value="1"/>
</dbReference>
<evidence type="ECO:0000313" key="7">
    <source>
        <dbReference type="Proteomes" id="UP000249645"/>
    </source>
</evidence>
<reference evidence="6 7" key="1">
    <citation type="submission" date="2017-11" db="EMBL/GenBank/DDBJ databases">
        <title>Infants hospitalized years apart are colonized by the same room-sourced microbial strains.</title>
        <authorList>
            <person name="Brooks B."/>
            <person name="Olm M.R."/>
            <person name="Firek B.A."/>
            <person name="Baker R."/>
            <person name="Thomas B.C."/>
            <person name="Morowitz M.J."/>
            <person name="Banfield J.F."/>
        </authorList>
    </citation>
    <scope>NUCLEOTIDE SEQUENCE [LARGE SCALE GENOMIC DNA]</scope>
    <source>
        <strain evidence="6">S2_009_000_R2_76</strain>
    </source>
</reference>
<feature type="binding site" evidence="3">
    <location>
        <position position="224"/>
    </location>
    <ligand>
        <name>Mg(2+)</name>
        <dbReference type="ChEBI" id="CHEBI:18420"/>
        <label>1</label>
    </ligand>
</feature>
<comment type="cofactor">
    <cofactor evidence="3">
        <name>Mg(2+)</name>
        <dbReference type="ChEBI" id="CHEBI:18420"/>
    </cofactor>
    <text evidence="3">Binds 2 magnesium ions per monomer.</text>
</comment>
<dbReference type="InterPro" id="IPR035902">
    <property type="entry name" value="Nuc_phospho_transferase"/>
</dbReference>
<dbReference type="GO" id="GO:0000287">
    <property type="term" value="F:magnesium ion binding"/>
    <property type="evidence" value="ECO:0007669"/>
    <property type="project" value="UniProtKB-UniRule"/>
</dbReference>
<dbReference type="EC" id="2.4.2.18" evidence="3"/>
<organism evidence="6 7">
    <name type="scientific">Pseudopedobacter saltans</name>
    <dbReference type="NCBI Taxonomy" id="151895"/>
    <lineage>
        <taxon>Bacteria</taxon>
        <taxon>Pseudomonadati</taxon>
        <taxon>Bacteroidota</taxon>
        <taxon>Sphingobacteriia</taxon>
        <taxon>Sphingobacteriales</taxon>
        <taxon>Sphingobacteriaceae</taxon>
        <taxon>Pseudopedobacter</taxon>
    </lineage>
</organism>
<keyword evidence="2 3" id="KW-0808">Transferase</keyword>
<feature type="binding site" evidence="3">
    <location>
        <begin position="82"/>
        <end position="83"/>
    </location>
    <ligand>
        <name>5-phospho-alpha-D-ribose 1-diphosphate</name>
        <dbReference type="ChEBI" id="CHEBI:58017"/>
    </ligand>
</feature>
<comment type="similarity">
    <text evidence="3">Belongs to the anthranilate phosphoribosyltransferase family.</text>
</comment>
<keyword evidence="3" id="KW-0028">Amino-acid biosynthesis</keyword>
<keyword evidence="3" id="KW-0057">Aromatic amino acid biosynthesis</keyword>
<dbReference type="Proteomes" id="UP000249645">
    <property type="component" value="Unassembled WGS sequence"/>
</dbReference>
<feature type="binding site" evidence="3">
    <location>
        <position position="119"/>
    </location>
    <ligand>
        <name>5-phospho-alpha-D-ribose 1-diphosphate</name>
        <dbReference type="ChEBI" id="CHEBI:58017"/>
    </ligand>
</feature>
<feature type="binding site" evidence="3">
    <location>
        <begin position="89"/>
        <end position="92"/>
    </location>
    <ligand>
        <name>5-phospho-alpha-D-ribose 1-diphosphate</name>
        <dbReference type="ChEBI" id="CHEBI:58017"/>
    </ligand>
</feature>
<gene>
    <name evidence="3 6" type="primary">trpD</name>
    <name evidence="6" type="ORF">DI598_10965</name>
</gene>
<feature type="domain" description="Glycosyl transferase family 3" evidence="4">
    <location>
        <begin position="72"/>
        <end position="319"/>
    </location>
</feature>
<dbReference type="InterPro" id="IPR036320">
    <property type="entry name" value="Glycosyl_Trfase_fam3_N_dom_sf"/>
</dbReference>
<dbReference type="Pfam" id="PF02885">
    <property type="entry name" value="Glycos_trans_3N"/>
    <property type="match status" value="1"/>
</dbReference>
<dbReference type="GO" id="GO:0004048">
    <property type="term" value="F:anthranilate phosphoribosyltransferase activity"/>
    <property type="evidence" value="ECO:0007669"/>
    <property type="project" value="UniProtKB-UniRule"/>
</dbReference>
<evidence type="ECO:0000313" key="6">
    <source>
        <dbReference type="EMBL" id="PZP47396.1"/>
    </source>
</evidence>
<comment type="subunit">
    <text evidence="3">Homodimer.</text>
</comment>
<comment type="pathway">
    <text evidence="3">Amino-acid biosynthesis; L-tryptophan biosynthesis; L-tryptophan from chorismate: step 2/5.</text>
</comment>
<comment type="caution">
    <text evidence="3">Lacks conserved residue(s) required for the propagation of feature annotation.</text>
</comment>
<dbReference type="GO" id="GO:0000162">
    <property type="term" value="P:L-tryptophan biosynthetic process"/>
    <property type="evidence" value="ECO:0007669"/>
    <property type="project" value="UniProtKB-UniRule"/>
</dbReference>
<feature type="binding site" evidence="3">
    <location>
        <position position="165"/>
    </location>
    <ligand>
        <name>anthranilate</name>
        <dbReference type="ChEBI" id="CHEBI:16567"/>
        <label>2</label>
    </ligand>
</feature>
<comment type="catalytic activity">
    <reaction evidence="3">
        <text>N-(5-phospho-beta-D-ribosyl)anthranilate + diphosphate = 5-phospho-alpha-D-ribose 1-diphosphate + anthranilate</text>
        <dbReference type="Rhea" id="RHEA:11768"/>
        <dbReference type="ChEBI" id="CHEBI:16567"/>
        <dbReference type="ChEBI" id="CHEBI:18277"/>
        <dbReference type="ChEBI" id="CHEBI:33019"/>
        <dbReference type="ChEBI" id="CHEBI:58017"/>
        <dbReference type="EC" id="2.4.2.18"/>
    </reaction>
</comment>
<dbReference type="PANTHER" id="PTHR43285:SF2">
    <property type="entry name" value="ANTHRANILATE PHOSPHORIBOSYLTRANSFERASE"/>
    <property type="match status" value="1"/>
</dbReference>
<evidence type="ECO:0000259" key="5">
    <source>
        <dbReference type="Pfam" id="PF02885"/>
    </source>
</evidence>
<feature type="binding site" evidence="3">
    <location>
        <position position="79"/>
    </location>
    <ligand>
        <name>anthranilate</name>
        <dbReference type="ChEBI" id="CHEBI:16567"/>
        <label>1</label>
    </ligand>
</feature>
<feature type="domain" description="Glycosyl transferase family 3 N-terminal" evidence="5">
    <location>
        <begin position="2"/>
        <end position="64"/>
    </location>
</feature>
<dbReference type="PANTHER" id="PTHR43285">
    <property type="entry name" value="ANTHRANILATE PHOSPHORIBOSYLTRANSFERASE"/>
    <property type="match status" value="1"/>
</dbReference>
<keyword evidence="1 3" id="KW-0328">Glycosyltransferase</keyword>
<name>A0A2W5GNP4_9SPHI</name>
<dbReference type="GO" id="GO:0005829">
    <property type="term" value="C:cytosol"/>
    <property type="evidence" value="ECO:0007669"/>
    <property type="project" value="TreeGrafter"/>
</dbReference>
<feature type="binding site" evidence="3">
    <location>
        <position position="223"/>
    </location>
    <ligand>
        <name>Mg(2+)</name>
        <dbReference type="ChEBI" id="CHEBI:18420"/>
        <label>2</label>
    </ligand>
</feature>
<dbReference type="Gene3D" id="1.20.970.10">
    <property type="entry name" value="Transferase, Pyrimidine Nucleoside Phosphorylase, Chain C"/>
    <property type="match status" value="1"/>
</dbReference>
<evidence type="ECO:0000256" key="3">
    <source>
        <dbReference type="HAMAP-Rule" id="MF_00211"/>
    </source>
</evidence>
<protein>
    <recommendedName>
        <fullName evidence="3">Anthranilate phosphoribosyltransferase</fullName>
        <ecNumber evidence="3">2.4.2.18</ecNumber>
    </recommendedName>
</protein>
<accession>A0A2W5GNP4</accession>
<feature type="binding site" evidence="3">
    <location>
        <position position="79"/>
    </location>
    <ligand>
        <name>5-phospho-alpha-D-ribose 1-diphosphate</name>
        <dbReference type="ChEBI" id="CHEBI:58017"/>
    </ligand>
</feature>
<feature type="binding site" evidence="3">
    <location>
        <begin position="107"/>
        <end position="115"/>
    </location>
    <ligand>
        <name>5-phospho-alpha-D-ribose 1-diphosphate</name>
        <dbReference type="ChEBI" id="CHEBI:58017"/>
    </ligand>
</feature>
<evidence type="ECO:0000256" key="1">
    <source>
        <dbReference type="ARBA" id="ARBA00022676"/>
    </source>
</evidence>
<feature type="binding site" evidence="3">
    <location>
        <position position="110"/>
    </location>
    <ligand>
        <name>anthranilate</name>
        <dbReference type="ChEBI" id="CHEBI:16567"/>
        <label>1</label>
    </ligand>
</feature>
<dbReference type="InterPro" id="IPR017459">
    <property type="entry name" value="Glycosyl_Trfase_fam3_N_dom"/>
</dbReference>
<dbReference type="SUPFAM" id="SSF52418">
    <property type="entry name" value="Nucleoside phosphorylase/phosphoribosyltransferase catalytic domain"/>
    <property type="match status" value="1"/>
</dbReference>